<dbReference type="InterPro" id="IPR036086">
    <property type="entry name" value="ParB/Sulfiredoxin_sf"/>
</dbReference>
<dbReference type="PANTHER" id="PTHR33375:SF1">
    <property type="entry name" value="CHROMOSOME-PARTITIONING PROTEIN PARB-RELATED"/>
    <property type="match status" value="1"/>
</dbReference>
<dbReference type="SMART" id="SM00470">
    <property type="entry name" value="ParB"/>
    <property type="match status" value="1"/>
</dbReference>
<organism evidence="4 5">
    <name type="scientific">Variovorax ureilyticus</name>
    <dbReference type="NCBI Taxonomy" id="1836198"/>
    <lineage>
        <taxon>Bacteria</taxon>
        <taxon>Pseudomonadati</taxon>
        <taxon>Pseudomonadota</taxon>
        <taxon>Betaproteobacteria</taxon>
        <taxon>Burkholderiales</taxon>
        <taxon>Comamonadaceae</taxon>
        <taxon>Variovorax</taxon>
    </lineage>
</organism>
<evidence type="ECO:0000256" key="1">
    <source>
        <dbReference type="ARBA" id="ARBA00006295"/>
    </source>
</evidence>
<evidence type="ECO:0000259" key="3">
    <source>
        <dbReference type="SMART" id="SM00470"/>
    </source>
</evidence>
<dbReference type="InterPro" id="IPR037972">
    <property type="entry name" value="RepB_N"/>
</dbReference>
<dbReference type="InterPro" id="IPR040873">
    <property type="entry name" value="SoPB_HTH"/>
</dbReference>
<reference evidence="4 5" key="1">
    <citation type="submission" date="2024-03" db="EMBL/GenBank/DDBJ databases">
        <title>Novel species of the genus Variovorax.</title>
        <authorList>
            <person name="Liu Q."/>
            <person name="Xin Y.-H."/>
        </authorList>
    </citation>
    <scope>NUCLEOTIDE SEQUENCE [LARGE SCALE GENOMIC DNA]</scope>
    <source>
        <strain evidence="4 5">KACC 18899</strain>
    </source>
</reference>
<comment type="caution">
    <text evidence="4">The sequence shown here is derived from an EMBL/GenBank/DDBJ whole genome shotgun (WGS) entry which is preliminary data.</text>
</comment>
<feature type="domain" description="ParB-like N-terminal" evidence="3">
    <location>
        <begin position="85"/>
        <end position="195"/>
    </location>
</feature>
<protein>
    <submittedName>
        <fullName evidence="4">ParB/RepB/Spo0J family partition protein</fullName>
    </submittedName>
</protein>
<dbReference type="SUPFAM" id="SSF109709">
    <property type="entry name" value="KorB DNA-binding domain-like"/>
    <property type="match status" value="1"/>
</dbReference>
<dbReference type="Pfam" id="PF02195">
    <property type="entry name" value="ParB_N"/>
    <property type="match status" value="1"/>
</dbReference>
<sequence length="353" mass="38307">MASRRFLEKGNAITLPSDAPSSPEPHPPAANSPVPAAVPSGIGARPPRTAIGGMAAFMQAESVANKRLEQLEKDYAPFVGADPVRQLDPRTIRRSRWANRHQTAFAMREFAELKEDIRSAGGNVQAIKVRPVRSEDLSEAEKGAEPPVQYEVVFGHRRHAACLELGLPVSAVIKSMSDRELFGEMDRENRKREDLSAYEQGVMYLNALESGLFESMRKLAEAVGVDHGLVSKAVGVAQLPDVVVQAFDSPVEIQYRWAKPLSEALQRDPDGLMERARRVRHSGATVTPGTIYAALIGEASEAASVSAASEIVGRAGKVSVSKDKKGRLLLKFDRPVSAVLQAEVEKALRSILS</sequence>
<evidence type="ECO:0000313" key="4">
    <source>
        <dbReference type="EMBL" id="MEJ8812838.1"/>
    </source>
</evidence>
<dbReference type="InterPro" id="IPR004437">
    <property type="entry name" value="ParB/RepB/Spo0J"/>
</dbReference>
<dbReference type="InterPro" id="IPR003115">
    <property type="entry name" value="ParB_N"/>
</dbReference>
<keyword evidence="5" id="KW-1185">Reference proteome</keyword>
<dbReference type="SUPFAM" id="SSF110849">
    <property type="entry name" value="ParB/Sulfiredoxin"/>
    <property type="match status" value="1"/>
</dbReference>
<dbReference type="RefSeq" id="WP_340358088.1">
    <property type="nucleotide sequence ID" value="NZ_JBBKZU010000007.1"/>
</dbReference>
<dbReference type="Gene3D" id="3.90.1530.30">
    <property type="match status" value="1"/>
</dbReference>
<name>A0ABU8VGP0_9BURK</name>
<gene>
    <name evidence="4" type="ORF">WKW77_17260</name>
</gene>
<comment type="similarity">
    <text evidence="1">Belongs to the ParB family.</text>
</comment>
<dbReference type="InterPro" id="IPR050336">
    <property type="entry name" value="Chromosome_partition/occlusion"/>
</dbReference>
<feature type="compositionally biased region" description="Low complexity" evidence="2">
    <location>
        <begin position="31"/>
        <end position="40"/>
    </location>
</feature>
<dbReference type="NCBIfam" id="TIGR00180">
    <property type="entry name" value="parB_part"/>
    <property type="match status" value="1"/>
</dbReference>
<dbReference type="Proteomes" id="UP001365846">
    <property type="component" value="Unassembled WGS sequence"/>
</dbReference>
<evidence type="ECO:0000256" key="2">
    <source>
        <dbReference type="SAM" id="MobiDB-lite"/>
    </source>
</evidence>
<dbReference type="Gene3D" id="1.10.10.2830">
    <property type="match status" value="1"/>
</dbReference>
<evidence type="ECO:0000313" key="5">
    <source>
        <dbReference type="Proteomes" id="UP001365846"/>
    </source>
</evidence>
<feature type="region of interest" description="Disordered" evidence="2">
    <location>
        <begin position="1"/>
        <end position="45"/>
    </location>
</feature>
<dbReference type="PANTHER" id="PTHR33375">
    <property type="entry name" value="CHROMOSOME-PARTITIONING PROTEIN PARB-RELATED"/>
    <property type="match status" value="1"/>
</dbReference>
<dbReference type="Pfam" id="PF18090">
    <property type="entry name" value="SoPB_HTH"/>
    <property type="match status" value="1"/>
</dbReference>
<accession>A0ABU8VGP0</accession>
<proteinExistence type="inferred from homology"/>
<dbReference type="CDD" id="cd16405">
    <property type="entry name" value="RepB_like_N"/>
    <property type="match status" value="1"/>
</dbReference>
<dbReference type="EMBL" id="JBBKZU010000007">
    <property type="protein sequence ID" value="MEJ8812838.1"/>
    <property type="molecule type" value="Genomic_DNA"/>
</dbReference>